<dbReference type="InterPro" id="IPR046531">
    <property type="entry name" value="DUF6596"/>
</dbReference>
<dbReference type="InterPro" id="IPR013324">
    <property type="entry name" value="RNA_pol_sigma_r3/r4-like"/>
</dbReference>
<reference evidence="3 4" key="1">
    <citation type="submission" date="2018-04" db="EMBL/GenBank/DDBJ databases">
        <authorList>
            <person name="Go L.Y."/>
            <person name="Mitchell J.A."/>
        </authorList>
    </citation>
    <scope>NUCLEOTIDE SEQUENCE [LARGE SCALE GENOMIC DNA]</scope>
    <source>
        <strain evidence="3">ULC066bin1</strain>
    </source>
</reference>
<feature type="domain" description="RNA polymerase sigma-70 region 2" evidence="1">
    <location>
        <begin position="15"/>
        <end position="76"/>
    </location>
</feature>
<dbReference type="Proteomes" id="UP000249467">
    <property type="component" value="Unassembled WGS sequence"/>
</dbReference>
<dbReference type="GO" id="GO:0003700">
    <property type="term" value="F:DNA-binding transcription factor activity"/>
    <property type="evidence" value="ECO:0007669"/>
    <property type="project" value="InterPro"/>
</dbReference>
<evidence type="ECO:0000313" key="4">
    <source>
        <dbReference type="Proteomes" id="UP000249467"/>
    </source>
</evidence>
<dbReference type="Pfam" id="PF04542">
    <property type="entry name" value="Sigma70_r2"/>
    <property type="match status" value="1"/>
</dbReference>
<dbReference type="GO" id="GO:0006352">
    <property type="term" value="P:DNA-templated transcription initiation"/>
    <property type="evidence" value="ECO:0007669"/>
    <property type="project" value="InterPro"/>
</dbReference>
<evidence type="ECO:0000259" key="2">
    <source>
        <dbReference type="Pfam" id="PF20239"/>
    </source>
</evidence>
<dbReference type="SUPFAM" id="SSF88946">
    <property type="entry name" value="Sigma2 domain of RNA polymerase sigma factors"/>
    <property type="match status" value="1"/>
</dbReference>
<proteinExistence type="predicted"/>
<dbReference type="InterPro" id="IPR013325">
    <property type="entry name" value="RNA_pol_sigma_r2"/>
</dbReference>
<accession>A0A2W4WHG2</accession>
<feature type="domain" description="DUF6596" evidence="2">
    <location>
        <begin position="180"/>
        <end position="281"/>
    </location>
</feature>
<dbReference type="AlphaFoldDB" id="A0A2W4WHG2"/>
<gene>
    <name evidence="3" type="ORF">DCF19_02900</name>
</gene>
<dbReference type="SUPFAM" id="SSF88659">
    <property type="entry name" value="Sigma3 and sigma4 domains of RNA polymerase sigma factors"/>
    <property type="match status" value="1"/>
</dbReference>
<sequence>MEARRAAELAARNSYGRLVAYLAAQTRDVVAAEDALGDAFLSALKTWTESGVPKNPEAWLLVTARNRLIDAGRRSQVRDKVLNTFKLNGLESSTEPSLESVTFPDDRLKLLFICAHPAIDPTIHTPLMLQTVLGLNAAQIASAFLVAPATMSQRLVRAKTKIRDAGIAFELPEEKDLPIRLAAVLEAIYAAYTNAWETVDGSDPRHRGLAEEAIWLARLCVQLMPKEPEARGLLALMLYCESRRDARRTANGSYVPLLQQDTSLWSQSAIAEAEKELAQAATFKQLGRFQLEAAIQSIHAQRAIAQKVNWQALALLYEGLIQLSPTLGALVSHAAAIAEVQGIEQGLIRLDAIPIESIKNYQPYWALKAHLFQQLGATSAAKQAYSRAIGLTEDAAIREFLLKQFPLEG</sequence>
<dbReference type="Gene3D" id="1.10.1740.10">
    <property type="match status" value="1"/>
</dbReference>
<organism evidence="3 4">
    <name type="scientific">Pseudanabaena frigida</name>
    <dbReference type="NCBI Taxonomy" id="945775"/>
    <lineage>
        <taxon>Bacteria</taxon>
        <taxon>Bacillati</taxon>
        <taxon>Cyanobacteriota</taxon>
        <taxon>Cyanophyceae</taxon>
        <taxon>Pseudanabaenales</taxon>
        <taxon>Pseudanabaenaceae</taxon>
        <taxon>Pseudanabaena</taxon>
    </lineage>
</organism>
<evidence type="ECO:0000259" key="1">
    <source>
        <dbReference type="Pfam" id="PF04542"/>
    </source>
</evidence>
<dbReference type="EMBL" id="QBML01000003">
    <property type="protein sequence ID" value="PZO44286.1"/>
    <property type="molecule type" value="Genomic_DNA"/>
</dbReference>
<dbReference type="InterPro" id="IPR007627">
    <property type="entry name" value="RNA_pol_sigma70_r2"/>
</dbReference>
<dbReference type="PANTHER" id="PTHR47756">
    <property type="entry name" value="BLL6612 PROTEIN-RELATED"/>
    <property type="match status" value="1"/>
</dbReference>
<name>A0A2W4WHG2_9CYAN</name>
<reference evidence="3 4" key="2">
    <citation type="submission" date="2018-06" db="EMBL/GenBank/DDBJ databases">
        <title>Metagenomic assembly of (sub)arctic Cyanobacteria and their associated microbiome from non-axenic cultures.</title>
        <authorList>
            <person name="Baurain D."/>
        </authorList>
    </citation>
    <scope>NUCLEOTIDE SEQUENCE [LARGE SCALE GENOMIC DNA]</scope>
    <source>
        <strain evidence="3">ULC066bin1</strain>
    </source>
</reference>
<comment type="caution">
    <text evidence="3">The sequence shown here is derived from an EMBL/GenBank/DDBJ whole genome shotgun (WGS) entry which is preliminary data.</text>
</comment>
<protein>
    <submittedName>
        <fullName evidence="3">RNA polymerase subunit sigma-70</fullName>
    </submittedName>
</protein>
<dbReference type="Pfam" id="PF20239">
    <property type="entry name" value="DUF6596"/>
    <property type="match status" value="1"/>
</dbReference>
<dbReference type="PANTHER" id="PTHR47756:SF2">
    <property type="entry name" value="BLL6612 PROTEIN"/>
    <property type="match status" value="1"/>
</dbReference>
<evidence type="ECO:0000313" key="3">
    <source>
        <dbReference type="EMBL" id="PZO44286.1"/>
    </source>
</evidence>